<protein>
    <submittedName>
        <fullName evidence="2">Uncharacterized protein</fullName>
    </submittedName>
</protein>
<keyword evidence="1" id="KW-0472">Membrane</keyword>
<dbReference type="AlphaFoldDB" id="A0A7R9PWW3"/>
<sequence length="429" mass="47514">MSEEDRYLEMSAIVSSVVLLSILMIASVNHIFRVLHTNKFDDHFISGSLSYRQNVSSCSSMTIDAKEIALNIKQRNYNLKIRFIQTGLKKFLSICGDPFGGNPFVADQYWTPAMKCQRIGVSRVVQIMPEECRRLLGKYGYIQEGEDSGAAGLHIGQVVNPRRDHLGSVSLPIRVRRVVMIVIITADIVFDNIIRFGITRVKASDGTDTSAYSLQHRVFSATQLILGFRYDPLKFSNIFGLHLNFPFLVHKRIVIASVNHIFASDEASNASNIRFIQTGFKKLLSISTDPFGGNPFVADQYWTPAMKCQRIGVSRVVQIMPEKCRKLLEQNGYIQEGEDSGAAGLHVGQVVNPSADPLGSVTLPIGVGRFVMIVIITADTVFDSIVCLGISGVEASDGTDTSAYSLQHRVIVIVQPIAVRHPYIESLFI</sequence>
<evidence type="ECO:0000256" key="1">
    <source>
        <dbReference type="SAM" id="Phobius"/>
    </source>
</evidence>
<reference evidence="2" key="1">
    <citation type="submission" date="2020-11" db="EMBL/GenBank/DDBJ databases">
        <authorList>
            <person name="Tran Van P."/>
        </authorList>
    </citation>
    <scope>NUCLEOTIDE SEQUENCE</scope>
</reference>
<accession>A0A7R9PWW3</accession>
<evidence type="ECO:0000313" key="2">
    <source>
        <dbReference type="EMBL" id="CAD7623753.1"/>
    </source>
</evidence>
<organism evidence="2">
    <name type="scientific">Medioppia subpectinata</name>
    <dbReference type="NCBI Taxonomy" id="1979941"/>
    <lineage>
        <taxon>Eukaryota</taxon>
        <taxon>Metazoa</taxon>
        <taxon>Ecdysozoa</taxon>
        <taxon>Arthropoda</taxon>
        <taxon>Chelicerata</taxon>
        <taxon>Arachnida</taxon>
        <taxon>Acari</taxon>
        <taxon>Acariformes</taxon>
        <taxon>Sarcoptiformes</taxon>
        <taxon>Oribatida</taxon>
        <taxon>Brachypylina</taxon>
        <taxon>Oppioidea</taxon>
        <taxon>Oppiidae</taxon>
        <taxon>Medioppia</taxon>
    </lineage>
</organism>
<keyword evidence="3" id="KW-1185">Reference proteome</keyword>
<gene>
    <name evidence="2" type="ORF">OSB1V03_LOCUS4204</name>
</gene>
<keyword evidence="1" id="KW-1133">Transmembrane helix</keyword>
<evidence type="ECO:0000313" key="3">
    <source>
        <dbReference type="Proteomes" id="UP000759131"/>
    </source>
</evidence>
<keyword evidence="1" id="KW-0812">Transmembrane</keyword>
<dbReference type="Proteomes" id="UP000759131">
    <property type="component" value="Unassembled WGS sequence"/>
</dbReference>
<proteinExistence type="predicted"/>
<dbReference type="EMBL" id="CAJPIZ010001864">
    <property type="protein sequence ID" value="CAG2104183.1"/>
    <property type="molecule type" value="Genomic_DNA"/>
</dbReference>
<dbReference type="EMBL" id="OC856439">
    <property type="protein sequence ID" value="CAD7623753.1"/>
    <property type="molecule type" value="Genomic_DNA"/>
</dbReference>
<name>A0A7R9PWW3_9ACAR</name>
<feature type="transmembrane region" description="Helical" evidence="1">
    <location>
        <begin position="12"/>
        <end position="32"/>
    </location>
</feature>